<keyword evidence="4" id="KW-1185">Reference proteome</keyword>
<feature type="transmembrane region" description="Helical" evidence="2">
    <location>
        <begin position="134"/>
        <end position="153"/>
    </location>
</feature>
<dbReference type="EMBL" id="JAPIUX010000012">
    <property type="protein sequence ID" value="MCX2561670.1"/>
    <property type="molecule type" value="Genomic_DNA"/>
</dbReference>
<feature type="transmembrane region" description="Helical" evidence="2">
    <location>
        <begin position="31"/>
        <end position="55"/>
    </location>
</feature>
<evidence type="ECO:0000256" key="1">
    <source>
        <dbReference type="SAM" id="MobiDB-lite"/>
    </source>
</evidence>
<reference evidence="3 4" key="1">
    <citation type="submission" date="2022-11" db="EMBL/GenBank/DDBJ databases">
        <title>Genome sequencing of Acetobacter type strain.</title>
        <authorList>
            <person name="Heo J."/>
            <person name="Lee D."/>
            <person name="Han B.-H."/>
            <person name="Hong S.-B."/>
            <person name="Kwon S.-W."/>
        </authorList>
    </citation>
    <scope>NUCLEOTIDE SEQUENCE [LARGE SCALE GENOMIC DNA]</scope>
    <source>
        <strain evidence="3 4">KACC 21251</strain>
    </source>
</reference>
<feature type="transmembrane region" description="Helical" evidence="2">
    <location>
        <begin position="67"/>
        <end position="91"/>
    </location>
</feature>
<dbReference type="RefSeq" id="WP_166122285.1">
    <property type="nucleotide sequence ID" value="NZ_JAPIUX010000012.1"/>
</dbReference>
<name>A0ABT3Q8R5_9PROT</name>
<keyword evidence="2" id="KW-1133">Transmembrane helix</keyword>
<gene>
    <name evidence="3" type="ORF">OQ252_09720</name>
</gene>
<keyword evidence="2" id="KW-0812">Transmembrane</keyword>
<evidence type="ECO:0000256" key="2">
    <source>
        <dbReference type="SAM" id="Phobius"/>
    </source>
</evidence>
<feature type="transmembrane region" description="Helical" evidence="2">
    <location>
        <begin position="103"/>
        <end position="122"/>
    </location>
</feature>
<evidence type="ECO:0008006" key="5">
    <source>
        <dbReference type="Google" id="ProtNLM"/>
    </source>
</evidence>
<keyword evidence="2" id="KW-0472">Membrane</keyword>
<proteinExistence type="predicted"/>
<organism evidence="3 4">
    <name type="scientific">Acetobacter farinalis</name>
    <dbReference type="NCBI Taxonomy" id="1260984"/>
    <lineage>
        <taxon>Bacteria</taxon>
        <taxon>Pseudomonadati</taxon>
        <taxon>Pseudomonadota</taxon>
        <taxon>Alphaproteobacteria</taxon>
        <taxon>Acetobacterales</taxon>
        <taxon>Acetobacteraceae</taxon>
        <taxon>Acetobacter</taxon>
    </lineage>
</organism>
<dbReference type="Proteomes" id="UP001526446">
    <property type="component" value="Unassembled WGS sequence"/>
</dbReference>
<protein>
    <recommendedName>
        <fullName evidence="5">CPBP family intramembrane metalloprotease</fullName>
    </recommendedName>
</protein>
<evidence type="ECO:0000313" key="3">
    <source>
        <dbReference type="EMBL" id="MCX2561670.1"/>
    </source>
</evidence>
<comment type="caution">
    <text evidence="3">The sequence shown here is derived from an EMBL/GenBank/DDBJ whole genome shotgun (WGS) entry which is preliminary data.</text>
</comment>
<sequence>MSDHTPEPDQTPALTPAGEAERSESRFSVNWFYCLRCLLAQATLCPLGLTVLFLSGAEKPAPLHGSLLLFGFMAIVLAPPLETFLFFYLPYRFFRLFIKNQTWLWGVSFAVTTILFIMDHHGRIGNSFQRNWPAAINVGLISAVCFFACFYLTSKSRRGSPFWTTATCHALYNSGVTAAVAIQAALAP</sequence>
<evidence type="ECO:0000313" key="4">
    <source>
        <dbReference type="Proteomes" id="UP001526446"/>
    </source>
</evidence>
<feature type="region of interest" description="Disordered" evidence="1">
    <location>
        <begin position="1"/>
        <end position="21"/>
    </location>
</feature>
<accession>A0ABT3Q8R5</accession>